<dbReference type="EMBL" id="MCGO01000015">
    <property type="protein sequence ID" value="ORY46957.1"/>
    <property type="molecule type" value="Genomic_DNA"/>
</dbReference>
<feature type="repeat" description="TPR" evidence="1">
    <location>
        <begin position="376"/>
        <end position="409"/>
    </location>
</feature>
<dbReference type="Pfam" id="PF13181">
    <property type="entry name" value="TPR_8"/>
    <property type="match status" value="2"/>
</dbReference>
<dbReference type="InterPro" id="IPR019734">
    <property type="entry name" value="TPR_rpt"/>
</dbReference>
<dbReference type="Proteomes" id="UP000193642">
    <property type="component" value="Unassembled WGS sequence"/>
</dbReference>
<gene>
    <name evidence="5" type="ORF">BCR33DRAFT_783400</name>
</gene>
<dbReference type="Pfam" id="PF04969">
    <property type="entry name" value="CS"/>
    <property type="match status" value="1"/>
</dbReference>
<sequence length="427" mass="48601">MPIVIKAEDFTQTEDRVFISVPLNGVKADKADIYANDSYIKINFAPFFYEADLLHRINTEESEATVGDGCVKFNVGLFESSDLSAEEIKARRAEAFQRELDRVEQKKKDKAIKKREDHYKLVQEQLNVERAEKARVENIKLEEKRIAEDIGGSSKAKTDRSDSAIFDTNIDEATTHESTISTVIKSEEPELDEDEDDDDDDLDMEEIKAKVRKEMDKLKGQAKPKPRESGIINVKMTSRGLLPTSTARETEDAKWVHRINQAWEKDSRERADNLYDPVSAEEKNPIFLKDKGNAFFKKGNLHAAINAFTASLELDSQLIPCLTNRAICHLKLENYEACVQDCSKAMDIITTEQERKMERDPMAGMEGIPAYHAMKVKLCARRAAAYIKLNKLEDAMKDYQMAVVMDPKNEALKVDLINIKKMLVELK</sequence>
<keyword evidence="6" id="KW-1185">Reference proteome</keyword>
<dbReference type="SUPFAM" id="SSF49764">
    <property type="entry name" value="HSP20-like chaperones"/>
    <property type="match status" value="1"/>
</dbReference>
<dbReference type="InterPro" id="IPR008978">
    <property type="entry name" value="HSP20-like_chaperone"/>
</dbReference>
<dbReference type="OrthoDB" id="10250354at2759"/>
<dbReference type="GO" id="GO:0003341">
    <property type="term" value="P:cilium movement"/>
    <property type="evidence" value="ECO:0007669"/>
    <property type="project" value="TreeGrafter"/>
</dbReference>
<dbReference type="AlphaFoldDB" id="A0A1Y2CJ75"/>
<dbReference type="STRING" id="329046.A0A1Y2CJ75"/>
<evidence type="ECO:0000313" key="6">
    <source>
        <dbReference type="Proteomes" id="UP000193642"/>
    </source>
</evidence>
<organism evidence="5 6">
    <name type="scientific">Rhizoclosmatium globosum</name>
    <dbReference type="NCBI Taxonomy" id="329046"/>
    <lineage>
        <taxon>Eukaryota</taxon>
        <taxon>Fungi</taxon>
        <taxon>Fungi incertae sedis</taxon>
        <taxon>Chytridiomycota</taxon>
        <taxon>Chytridiomycota incertae sedis</taxon>
        <taxon>Chytridiomycetes</taxon>
        <taxon>Chytridiales</taxon>
        <taxon>Chytriomycetaceae</taxon>
        <taxon>Rhizoclosmatium</taxon>
    </lineage>
</organism>
<dbReference type="InterPro" id="IPR011990">
    <property type="entry name" value="TPR-like_helical_dom_sf"/>
</dbReference>
<keyword evidence="1" id="KW-0802">TPR repeat</keyword>
<evidence type="ECO:0000256" key="2">
    <source>
        <dbReference type="SAM" id="Coils"/>
    </source>
</evidence>
<dbReference type="PROSITE" id="PS51203">
    <property type="entry name" value="CS"/>
    <property type="match status" value="1"/>
</dbReference>
<dbReference type="PROSITE" id="PS50005">
    <property type="entry name" value="TPR"/>
    <property type="match status" value="1"/>
</dbReference>
<dbReference type="GO" id="GO:0036158">
    <property type="term" value="P:outer dynein arm assembly"/>
    <property type="evidence" value="ECO:0007669"/>
    <property type="project" value="TreeGrafter"/>
</dbReference>
<feature type="region of interest" description="Disordered" evidence="3">
    <location>
        <begin position="150"/>
        <end position="200"/>
    </location>
</feature>
<dbReference type="PANTHER" id="PTHR46492">
    <property type="entry name" value="DYNEIN ASSEMBLY FACTOR 4, AXONEMAL"/>
    <property type="match status" value="1"/>
</dbReference>
<dbReference type="Gene3D" id="2.60.40.790">
    <property type="match status" value="1"/>
</dbReference>
<evidence type="ECO:0000313" key="5">
    <source>
        <dbReference type="EMBL" id="ORY46957.1"/>
    </source>
</evidence>
<accession>A0A1Y2CJ75</accession>
<dbReference type="Gene3D" id="1.25.40.10">
    <property type="entry name" value="Tetratricopeptide repeat domain"/>
    <property type="match status" value="2"/>
</dbReference>
<name>A0A1Y2CJ75_9FUNG</name>
<dbReference type="SUPFAM" id="SSF48452">
    <property type="entry name" value="TPR-like"/>
    <property type="match status" value="1"/>
</dbReference>
<evidence type="ECO:0000256" key="3">
    <source>
        <dbReference type="SAM" id="MobiDB-lite"/>
    </source>
</evidence>
<evidence type="ECO:0000259" key="4">
    <source>
        <dbReference type="PROSITE" id="PS51203"/>
    </source>
</evidence>
<dbReference type="PANTHER" id="PTHR46492:SF1">
    <property type="entry name" value="DYNEIN AXONEMAL ASSEMBLY FACTOR 4"/>
    <property type="match status" value="1"/>
</dbReference>
<feature type="coiled-coil region" evidence="2">
    <location>
        <begin position="86"/>
        <end position="113"/>
    </location>
</feature>
<reference evidence="5 6" key="1">
    <citation type="submission" date="2016-07" db="EMBL/GenBank/DDBJ databases">
        <title>Pervasive Adenine N6-methylation of Active Genes in Fungi.</title>
        <authorList>
            <consortium name="DOE Joint Genome Institute"/>
            <person name="Mondo S.J."/>
            <person name="Dannebaum R.O."/>
            <person name="Kuo R.C."/>
            <person name="Labutti K."/>
            <person name="Haridas S."/>
            <person name="Kuo A."/>
            <person name="Salamov A."/>
            <person name="Ahrendt S.R."/>
            <person name="Lipzen A."/>
            <person name="Sullivan W."/>
            <person name="Andreopoulos W.B."/>
            <person name="Clum A."/>
            <person name="Lindquist E."/>
            <person name="Daum C."/>
            <person name="Ramamoorthy G.K."/>
            <person name="Gryganskyi A."/>
            <person name="Culley D."/>
            <person name="Magnuson J.K."/>
            <person name="James T.Y."/>
            <person name="O'Malley M.A."/>
            <person name="Stajich J.E."/>
            <person name="Spatafora J.W."/>
            <person name="Visel A."/>
            <person name="Grigoriev I.V."/>
        </authorList>
    </citation>
    <scope>NUCLEOTIDE SEQUENCE [LARGE SCALE GENOMIC DNA]</scope>
    <source>
        <strain evidence="5 6">JEL800</strain>
    </source>
</reference>
<dbReference type="InterPro" id="IPR007052">
    <property type="entry name" value="CS_dom"/>
</dbReference>
<keyword evidence="2" id="KW-0175">Coiled coil</keyword>
<proteinExistence type="predicted"/>
<feature type="domain" description="CS" evidence="4">
    <location>
        <begin position="3"/>
        <end position="104"/>
    </location>
</feature>
<evidence type="ECO:0000256" key="1">
    <source>
        <dbReference type="PROSITE-ProRule" id="PRU00339"/>
    </source>
</evidence>
<dbReference type="InterPro" id="IPR052004">
    <property type="entry name" value="Dynein_assembly_factor_4"/>
</dbReference>
<protein>
    <submittedName>
        <fullName evidence="5">TPR-like protein</fullName>
    </submittedName>
</protein>
<dbReference type="GO" id="GO:0036159">
    <property type="term" value="P:inner dynein arm assembly"/>
    <property type="evidence" value="ECO:0007669"/>
    <property type="project" value="TreeGrafter"/>
</dbReference>
<dbReference type="SMART" id="SM00028">
    <property type="entry name" value="TPR"/>
    <property type="match status" value="3"/>
</dbReference>
<feature type="compositionally biased region" description="Acidic residues" evidence="3">
    <location>
        <begin position="189"/>
        <end position="200"/>
    </location>
</feature>
<comment type="caution">
    <text evidence="5">The sequence shown here is derived from an EMBL/GenBank/DDBJ whole genome shotgun (WGS) entry which is preliminary data.</text>
</comment>